<evidence type="ECO:0000313" key="4">
    <source>
        <dbReference type="EMBL" id="TYK64580.1"/>
    </source>
</evidence>
<comment type="caution">
    <text evidence="4">The sequence shown here is derived from an EMBL/GenBank/DDBJ whole genome shotgun (WGS) entry which is preliminary data.</text>
</comment>
<sequence length="246" mass="28126">MLTLSKFDANGLMDITMIANDTMSEVLTTETKNLPIKRRSKGEKTREKILISAIEILALSGIKGTTHRAIANHAELQLSLTTYYFKDIQELIHQAFKLNSERILMRTDTILEEIFTTITQVPKAERKKTIVKEKLCQQLSSMASAHIIENIKHHAISLAVEQLMLTEVQVTPELRFLVKEHELAQLVPFEQLCGFFNKINPELDAKIMHTVFSQLQYSHLAEQVNIDISLIEQTTRKIIAWIMSVK</sequence>
<proteinExistence type="predicted"/>
<dbReference type="EMBL" id="PJAI02000022">
    <property type="protein sequence ID" value="TYK64580.1"/>
    <property type="molecule type" value="Genomic_DNA"/>
</dbReference>
<dbReference type="SUPFAM" id="SSF46689">
    <property type="entry name" value="Homeodomain-like"/>
    <property type="match status" value="1"/>
</dbReference>
<feature type="domain" description="HTH tetR-type" evidence="3">
    <location>
        <begin position="43"/>
        <end position="103"/>
    </location>
</feature>
<evidence type="ECO:0000256" key="2">
    <source>
        <dbReference type="PROSITE-ProRule" id="PRU00335"/>
    </source>
</evidence>
<dbReference type="Proteomes" id="UP000815846">
    <property type="component" value="Unassembled WGS sequence"/>
</dbReference>
<evidence type="ECO:0000256" key="1">
    <source>
        <dbReference type="ARBA" id="ARBA00023125"/>
    </source>
</evidence>
<keyword evidence="5" id="KW-1185">Reference proteome</keyword>
<accession>A0ABY3MTQ2</accession>
<dbReference type="InterPro" id="IPR009057">
    <property type="entry name" value="Homeodomain-like_sf"/>
</dbReference>
<gene>
    <name evidence="4" type="ORF">CWS31_015110</name>
</gene>
<reference evidence="4 5" key="1">
    <citation type="submission" date="2019-08" db="EMBL/GenBank/DDBJ databases">
        <title>Microbe sample from Colwellia echini.</title>
        <authorList>
            <person name="Christiansen L."/>
            <person name="Pathiraja D."/>
            <person name="Schultz-Johansen M."/>
            <person name="Choi I.-G."/>
            <person name="Stougaard P."/>
        </authorList>
    </citation>
    <scope>NUCLEOTIDE SEQUENCE [LARGE SCALE GENOMIC DNA]</scope>
    <source>
        <strain evidence="4 5">A3</strain>
    </source>
</reference>
<dbReference type="RefSeq" id="WP_101345748.1">
    <property type="nucleotide sequence ID" value="NZ_PJAI02000022.1"/>
</dbReference>
<protein>
    <recommendedName>
        <fullName evidence="3">HTH tetR-type domain-containing protein</fullName>
    </recommendedName>
</protein>
<dbReference type="Gene3D" id="1.10.357.10">
    <property type="entry name" value="Tetracycline Repressor, domain 2"/>
    <property type="match status" value="1"/>
</dbReference>
<evidence type="ECO:0000259" key="3">
    <source>
        <dbReference type="PROSITE" id="PS50977"/>
    </source>
</evidence>
<dbReference type="PROSITE" id="PS50977">
    <property type="entry name" value="HTH_TETR_2"/>
    <property type="match status" value="1"/>
</dbReference>
<organism evidence="4 5">
    <name type="scientific">Colwellia echini</name>
    <dbReference type="NCBI Taxonomy" id="1982103"/>
    <lineage>
        <taxon>Bacteria</taxon>
        <taxon>Pseudomonadati</taxon>
        <taxon>Pseudomonadota</taxon>
        <taxon>Gammaproteobacteria</taxon>
        <taxon>Alteromonadales</taxon>
        <taxon>Colwelliaceae</taxon>
        <taxon>Colwellia</taxon>
    </lineage>
</organism>
<dbReference type="InterPro" id="IPR001647">
    <property type="entry name" value="HTH_TetR"/>
</dbReference>
<evidence type="ECO:0000313" key="5">
    <source>
        <dbReference type="Proteomes" id="UP000815846"/>
    </source>
</evidence>
<keyword evidence="1 2" id="KW-0238">DNA-binding</keyword>
<feature type="DNA-binding region" description="H-T-H motif" evidence="2">
    <location>
        <begin position="66"/>
        <end position="85"/>
    </location>
</feature>
<name>A0ABY3MTQ2_9GAMM</name>